<accession>A0AAV9JNI3</accession>
<evidence type="ECO:0000256" key="1">
    <source>
        <dbReference type="SAM" id="Coils"/>
    </source>
</evidence>
<evidence type="ECO:0000256" key="2">
    <source>
        <dbReference type="SAM" id="MobiDB-lite"/>
    </source>
</evidence>
<gene>
    <name evidence="3" type="ORF">LTR36_002235</name>
</gene>
<feature type="compositionally biased region" description="Polar residues" evidence="2">
    <location>
        <begin position="9"/>
        <end position="26"/>
    </location>
</feature>
<name>A0AAV9JNI3_9PEZI</name>
<sequence length="140" mass="16124">MAPKKTGNAPVSQTRADSYSDATTMDASQDIDTTTLQELLSQHKQQVKHRRKERKEAIVTAHKARLEKLRSDIDQAFAERDETIRAIRRPKIERLIELVRKKRDLEHRVDNCVEQMEATFLVTSEKLQIAIDARLDVMSA</sequence>
<dbReference type="AlphaFoldDB" id="A0AAV9JNI3"/>
<dbReference type="Proteomes" id="UP001324427">
    <property type="component" value="Unassembled WGS sequence"/>
</dbReference>
<keyword evidence="1" id="KW-0175">Coiled coil</keyword>
<feature type="region of interest" description="Disordered" evidence="2">
    <location>
        <begin position="1"/>
        <end position="26"/>
    </location>
</feature>
<proteinExistence type="predicted"/>
<organism evidence="3 4">
    <name type="scientific">Oleoguttula mirabilis</name>
    <dbReference type="NCBI Taxonomy" id="1507867"/>
    <lineage>
        <taxon>Eukaryota</taxon>
        <taxon>Fungi</taxon>
        <taxon>Dikarya</taxon>
        <taxon>Ascomycota</taxon>
        <taxon>Pezizomycotina</taxon>
        <taxon>Dothideomycetes</taxon>
        <taxon>Dothideomycetidae</taxon>
        <taxon>Mycosphaerellales</taxon>
        <taxon>Teratosphaeriaceae</taxon>
        <taxon>Oleoguttula</taxon>
    </lineage>
</organism>
<keyword evidence="4" id="KW-1185">Reference proteome</keyword>
<dbReference type="EMBL" id="JAVFHQ010000016">
    <property type="protein sequence ID" value="KAK4546098.1"/>
    <property type="molecule type" value="Genomic_DNA"/>
</dbReference>
<feature type="coiled-coil region" evidence="1">
    <location>
        <begin position="52"/>
        <end position="115"/>
    </location>
</feature>
<reference evidence="3 4" key="1">
    <citation type="submission" date="2021-11" db="EMBL/GenBank/DDBJ databases">
        <title>Black yeast isolated from Biological Soil Crust.</title>
        <authorList>
            <person name="Kurbessoian T."/>
        </authorList>
    </citation>
    <scope>NUCLEOTIDE SEQUENCE [LARGE SCALE GENOMIC DNA]</scope>
    <source>
        <strain evidence="3 4">CCFEE 5522</strain>
    </source>
</reference>
<comment type="caution">
    <text evidence="3">The sequence shown here is derived from an EMBL/GenBank/DDBJ whole genome shotgun (WGS) entry which is preliminary data.</text>
</comment>
<protein>
    <submittedName>
        <fullName evidence="3">Uncharacterized protein</fullName>
    </submittedName>
</protein>
<evidence type="ECO:0000313" key="3">
    <source>
        <dbReference type="EMBL" id="KAK4546098.1"/>
    </source>
</evidence>
<evidence type="ECO:0000313" key="4">
    <source>
        <dbReference type="Proteomes" id="UP001324427"/>
    </source>
</evidence>